<evidence type="ECO:0000313" key="1">
    <source>
        <dbReference type="EMBL" id="KAH7312286.1"/>
    </source>
</evidence>
<keyword evidence="2" id="KW-1185">Reference proteome</keyword>
<evidence type="ECO:0000313" key="2">
    <source>
        <dbReference type="Proteomes" id="UP000813444"/>
    </source>
</evidence>
<gene>
    <name evidence="1" type="ORF">B0I35DRAFT_436593</name>
</gene>
<organism evidence="1 2">
    <name type="scientific">Stachybotrys elegans</name>
    <dbReference type="NCBI Taxonomy" id="80388"/>
    <lineage>
        <taxon>Eukaryota</taxon>
        <taxon>Fungi</taxon>
        <taxon>Dikarya</taxon>
        <taxon>Ascomycota</taxon>
        <taxon>Pezizomycotina</taxon>
        <taxon>Sordariomycetes</taxon>
        <taxon>Hypocreomycetidae</taxon>
        <taxon>Hypocreales</taxon>
        <taxon>Stachybotryaceae</taxon>
        <taxon>Stachybotrys</taxon>
    </lineage>
</organism>
<protein>
    <submittedName>
        <fullName evidence="1">Uncharacterized protein</fullName>
    </submittedName>
</protein>
<dbReference type="Proteomes" id="UP000813444">
    <property type="component" value="Unassembled WGS sequence"/>
</dbReference>
<name>A0A8K0WNI0_9HYPO</name>
<comment type="caution">
    <text evidence="1">The sequence shown here is derived from an EMBL/GenBank/DDBJ whole genome shotgun (WGS) entry which is preliminary data.</text>
</comment>
<dbReference type="EMBL" id="JAGPNK010000010">
    <property type="protein sequence ID" value="KAH7312286.1"/>
    <property type="molecule type" value="Genomic_DNA"/>
</dbReference>
<dbReference type="AlphaFoldDB" id="A0A8K0WNI0"/>
<accession>A0A8K0WNI0</accession>
<reference evidence="1" key="1">
    <citation type="journal article" date="2021" name="Nat. Commun.">
        <title>Genetic determinants of endophytism in the Arabidopsis root mycobiome.</title>
        <authorList>
            <person name="Mesny F."/>
            <person name="Miyauchi S."/>
            <person name="Thiergart T."/>
            <person name="Pickel B."/>
            <person name="Atanasova L."/>
            <person name="Karlsson M."/>
            <person name="Huettel B."/>
            <person name="Barry K.W."/>
            <person name="Haridas S."/>
            <person name="Chen C."/>
            <person name="Bauer D."/>
            <person name="Andreopoulos W."/>
            <person name="Pangilinan J."/>
            <person name="LaButti K."/>
            <person name="Riley R."/>
            <person name="Lipzen A."/>
            <person name="Clum A."/>
            <person name="Drula E."/>
            <person name="Henrissat B."/>
            <person name="Kohler A."/>
            <person name="Grigoriev I.V."/>
            <person name="Martin F.M."/>
            <person name="Hacquard S."/>
        </authorList>
    </citation>
    <scope>NUCLEOTIDE SEQUENCE</scope>
    <source>
        <strain evidence="1">MPI-CAGE-CH-0235</strain>
    </source>
</reference>
<proteinExistence type="predicted"/>
<sequence length="255" mass="28837">MLEIPIRAKSRLLPAPRNAPRNQSRQLPLLLSPCQGIRTSLPRVMPVDAPKSTSRNQPELSLEILYSLNPPIPASKQIALSKNQKKAHSRTPLRPLKPPSLRKTIHDCLMHLGQAHMRPSKDACTWSYPLPNICGRRRSWEAEFRQLRTEVQELGVQQEEVLAAVQHALVDIIGLCLSYDRGYHWVQQGQDVDGRVRRFILNAFSQLASQEEQNQMVLDLLSVMSGGRRIVTEIVTPRDERNPDTGDDSSPHTDT</sequence>